<protein>
    <submittedName>
        <fullName evidence="2">Merozoite surface antigen, putative</fullName>
    </submittedName>
</protein>
<feature type="compositionally biased region" description="Basic and acidic residues" evidence="1">
    <location>
        <begin position="1"/>
        <end position="11"/>
    </location>
</feature>
<proteinExistence type="predicted"/>
<name>C5LWZ7_PERM5</name>
<feature type="compositionally biased region" description="Basic residues" evidence="1">
    <location>
        <begin position="183"/>
        <end position="196"/>
    </location>
</feature>
<accession>C5LWZ7</accession>
<feature type="compositionally biased region" description="Low complexity" evidence="1">
    <location>
        <begin position="16"/>
        <end position="37"/>
    </location>
</feature>
<reference evidence="2 3" key="1">
    <citation type="submission" date="2008-07" db="EMBL/GenBank/DDBJ databases">
        <authorList>
            <person name="El-Sayed N."/>
            <person name="Caler E."/>
            <person name="Inman J."/>
            <person name="Amedeo P."/>
            <person name="Hass B."/>
            <person name="Wortman J."/>
        </authorList>
    </citation>
    <scope>NUCLEOTIDE SEQUENCE [LARGE SCALE GENOMIC DNA]</scope>
    <source>
        <strain evidence="3">ATCC 50983 / TXsc</strain>
    </source>
</reference>
<evidence type="ECO:0000313" key="3">
    <source>
        <dbReference type="Proteomes" id="UP000007800"/>
    </source>
</evidence>
<feature type="region of interest" description="Disordered" evidence="1">
    <location>
        <begin position="1"/>
        <end position="234"/>
    </location>
</feature>
<dbReference type="RefSeq" id="XP_002766058.1">
    <property type="nucleotide sequence ID" value="XM_002766012.1"/>
</dbReference>
<dbReference type="GeneID" id="9062786"/>
<dbReference type="AlphaFoldDB" id="C5LWZ7"/>
<feature type="compositionally biased region" description="Low complexity" evidence="1">
    <location>
        <begin position="123"/>
        <end position="132"/>
    </location>
</feature>
<dbReference type="InParanoid" id="C5LWZ7"/>
<dbReference type="Proteomes" id="UP000007800">
    <property type="component" value="Unassembled WGS sequence"/>
</dbReference>
<evidence type="ECO:0000256" key="1">
    <source>
        <dbReference type="SAM" id="MobiDB-lite"/>
    </source>
</evidence>
<feature type="compositionally biased region" description="Basic and acidic residues" evidence="1">
    <location>
        <begin position="71"/>
        <end position="81"/>
    </location>
</feature>
<organism evidence="3">
    <name type="scientific">Perkinsus marinus (strain ATCC 50983 / TXsc)</name>
    <dbReference type="NCBI Taxonomy" id="423536"/>
    <lineage>
        <taxon>Eukaryota</taxon>
        <taxon>Sar</taxon>
        <taxon>Alveolata</taxon>
        <taxon>Perkinsozoa</taxon>
        <taxon>Perkinsea</taxon>
        <taxon>Perkinsida</taxon>
        <taxon>Perkinsidae</taxon>
        <taxon>Perkinsus</taxon>
    </lineage>
</organism>
<feature type="compositionally biased region" description="Low complexity" evidence="1">
    <location>
        <begin position="157"/>
        <end position="182"/>
    </location>
</feature>
<sequence length="234" mass="23393">VGATADRRPHTLADTSISSPVGGVHPPVASGGPVSPVAETMKSSIASPGVHAAFTGPNYSPDATPSPPPAPHHEQQPKTEWDASPSVQIPGGPLSVSAPSNGVHPPTAGPTASVAAPSPQNTSSPAVSSSSAPPQPVPAAAPVAGYDDHKPDTTMQSAEASPLASPPSNGVPAAFAQPARFRPAPKRMPQARRQRPHPVQGATDPFASLMQVTGTAGGPARVQNKAYSGPPPPQ</sequence>
<evidence type="ECO:0000313" key="2">
    <source>
        <dbReference type="EMBL" id="EEQ98775.1"/>
    </source>
</evidence>
<feature type="non-terminal residue" evidence="2">
    <location>
        <position position="1"/>
    </location>
</feature>
<gene>
    <name evidence="2" type="ORF">Pmar_PMAR027260</name>
</gene>
<dbReference type="EMBL" id="GG686286">
    <property type="protein sequence ID" value="EEQ98775.1"/>
    <property type="molecule type" value="Genomic_DNA"/>
</dbReference>
<keyword evidence="2" id="KW-0477">Merozoite</keyword>
<keyword evidence="3" id="KW-1185">Reference proteome</keyword>